<dbReference type="Proteomes" id="UP001529510">
    <property type="component" value="Unassembled WGS sequence"/>
</dbReference>
<protein>
    <submittedName>
        <fullName evidence="2">Uncharacterized protein</fullName>
    </submittedName>
</protein>
<dbReference type="Pfam" id="PF15388">
    <property type="entry name" value="FAM117"/>
    <property type="match status" value="1"/>
</dbReference>
<dbReference type="InterPro" id="IPR026642">
    <property type="entry name" value="Glcci1/FAM117"/>
</dbReference>
<dbReference type="PANTHER" id="PTHR14972:SF6">
    <property type="entry name" value="PROTEIN FAM117B"/>
    <property type="match status" value="1"/>
</dbReference>
<keyword evidence="3" id="KW-1185">Reference proteome</keyword>
<reference evidence="2 3" key="1">
    <citation type="submission" date="2024-05" db="EMBL/GenBank/DDBJ databases">
        <title>Genome sequencing and assembly of Indian major carp, Cirrhinus mrigala (Hamilton, 1822).</title>
        <authorList>
            <person name="Mohindra V."/>
            <person name="Chowdhury L.M."/>
            <person name="Lal K."/>
            <person name="Jena J.K."/>
        </authorList>
    </citation>
    <scope>NUCLEOTIDE SEQUENCE [LARGE SCALE GENOMIC DNA]</scope>
    <source>
        <strain evidence="2">CM1030</strain>
        <tissue evidence="2">Blood</tissue>
    </source>
</reference>
<organism evidence="2 3">
    <name type="scientific">Cirrhinus mrigala</name>
    <name type="common">Mrigala</name>
    <dbReference type="NCBI Taxonomy" id="683832"/>
    <lineage>
        <taxon>Eukaryota</taxon>
        <taxon>Metazoa</taxon>
        <taxon>Chordata</taxon>
        <taxon>Craniata</taxon>
        <taxon>Vertebrata</taxon>
        <taxon>Euteleostomi</taxon>
        <taxon>Actinopterygii</taxon>
        <taxon>Neopterygii</taxon>
        <taxon>Teleostei</taxon>
        <taxon>Ostariophysi</taxon>
        <taxon>Cypriniformes</taxon>
        <taxon>Cyprinidae</taxon>
        <taxon>Labeoninae</taxon>
        <taxon>Labeonini</taxon>
        <taxon>Cirrhinus</taxon>
    </lineage>
</organism>
<dbReference type="EMBL" id="JAMKFB020000009">
    <property type="protein sequence ID" value="KAL0183998.1"/>
    <property type="molecule type" value="Genomic_DNA"/>
</dbReference>
<evidence type="ECO:0000313" key="3">
    <source>
        <dbReference type="Proteomes" id="UP001529510"/>
    </source>
</evidence>
<accession>A0ABD0QCM2</accession>
<dbReference type="PANTHER" id="PTHR14972">
    <property type="entry name" value="AGAP011572-PA"/>
    <property type="match status" value="1"/>
</dbReference>
<proteinExistence type="predicted"/>
<evidence type="ECO:0000313" key="2">
    <source>
        <dbReference type="EMBL" id="KAL0183998.1"/>
    </source>
</evidence>
<sequence length="56" mass="6155">KHRLPVAGSWYTTSNNGSIRRTSSLDALTAPYLSGHWPRDASHAPCAPCMRDKSTQ</sequence>
<dbReference type="AlphaFoldDB" id="A0ABD0QCM2"/>
<feature type="non-terminal residue" evidence="2">
    <location>
        <position position="56"/>
    </location>
</feature>
<comment type="caution">
    <text evidence="2">The sequence shown here is derived from an EMBL/GenBank/DDBJ whole genome shotgun (WGS) entry which is preliminary data.</text>
</comment>
<name>A0ABD0QCM2_CIRMR</name>
<evidence type="ECO:0000256" key="1">
    <source>
        <dbReference type="ARBA" id="ARBA00022553"/>
    </source>
</evidence>
<gene>
    <name evidence="2" type="ORF">M9458_019694</name>
</gene>
<keyword evidence="1" id="KW-0597">Phosphoprotein</keyword>
<feature type="non-terminal residue" evidence="2">
    <location>
        <position position="1"/>
    </location>
</feature>